<evidence type="ECO:0000313" key="9">
    <source>
        <dbReference type="Proteomes" id="UP001144256"/>
    </source>
</evidence>
<evidence type="ECO:0000256" key="5">
    <source>
        <dbReference type="ARBA" id="ARBA00023136"/>
    </source>
</evidence>
<keyword evidence="5 6" id="KW-0472">Membrane</keyword>
<feature type="domain" description="GtrA/DPMS transmembrane" evidence="7">
    <location>
        <begin position="23"/>
        <end position="141"/>
    </location>
</feature>
<evidence type="ECO:0000256" key="6">
    <source>
        <dbReference type="SAM" id="Phobius"/>
    </source>
</evidence>
<evidence type="ECO:0000256" key="1">
    <source>
        <dbReference type="ARBA" id="ARBA00004141"/>
    </source>
</evidence>
<sequence>MIKRLINYIKEIMQDERFQKIFRYVFIGGLTTLVNFTVFWLFTYLLNINLNIANVISIICAVIFAYVTNKIFVFRSKCDSTKEFLLEAFSFFSSRGVTMLIEVGGVYVLTSWLQIEAMISKVIISIIVLVLNYLFAQLLVFRKREKI</sequence>
<keyword evidence="4 6" id="KW-1133">Transmembrane helix</keyword>
<dbReference type="InterPro" id="IPR051401">
    <property type="entry name" value="GtrA_CellWall_Glycosyl"/>
</dbReference>
<comment type="caution">
    <text evidence="8">The sequence shown here is derived from an EMBL/GenBank/DDBJ whole genome shotgun (WGS) entry which is preliminary data.</text>
</comment>
<keyword evidence="9" id="KW-1185">Reference proteome</keyword>
<accession>A0A9W5YA23</accession>
<proteinExistence type="inferred from homology"/>
<keyword evidence="3 6" id="KW-0812">Transmembrane</keyword>
<dbReference type="GO" id="GO:0000271">
    <property type="term" value="P:polysaccharide biosynthetic process"/>
    <property type="evidence" value="ECO:0007669"/>
    <property type="project" value="InterPro"/>
</dbReference>
<dbReference type="InterPro" id="IPR007267">
    <property type="entry name" value="GtrA_DPMS_TM"/>
</dbReference>
<feature type="transmembrane region" description="Helical" evidence="6">
    <location>
        <begin position="21"/>
        <end position="42"/>
    </location>
</feature>
<gene>
    <name evidence="8" type="ORF">SH1V18_10630</name>
</gene>
<protein>
    <submittedName>
        <fullName evidence="8">Membrane protein</fullName>
    </submittedName>
</protein>
<evidence type="ECO:0000256" key="4">
    <source>
        <dbReference type="ARBA" id="ARBA00022989"/>
    </source>
</evidence>
<comment type="subcellular location">
    <subcellularLocation>
        <location evidence="1">Membrane</location>
        <topology evidence="1">Multi-pass membrane protein</topology>
    </subcellularLocation>
</comment>
<dbReference type="Proteomes" id="UP001144256">
    <property type="component" value="Unassembled WGS sequence"/>
</dbReference>
<evidence type="ECO:0000259" key="7">
    <source>
        <dbReference type="Pfam" id="PF04138"/>
    </source>
</evidence>
<evidence type="ECO:0000256" key="3">
    <source>
        <dbReference type="ARBA" id="ARBA00022692"/>
    </source>
</evidence>
<reference evidence="8" key="1">
    <citation type="submission" date="2022-06" db="EMBL/GenBank/DDBJ databases">
        <title>Vallitalea longa sp. nov., an anaerobic bacterium isolated from marine sediment.</title>
        <authorList>
            <person name="Hirano S."/>
            <person name="Terahara T."/>
            <person name="Mori K."/>
            <person name="Hamada M."/>
            <person name="Matsumoto R."/>
            <person name="Kobayashi T."/>
        </authorList>
    </citation>
    <scope>NUCLEOTIDE SEQUENCE</scope>
    <source>
        <strain evidence="8">SH18-1</strain>
    </source>
</reference>
<dbReference type="RefSeq" id="WP_281813009.1">
    <property type="nucleotide sequence ID" value="NZ_BRLB01000001.1"/>
</dbReference>
<dbReference type="PANTHER" id="PTHR38459:SF5">
    <property type="entry name" value="CELL WALL TEICHOIC ACID GLYCOSYLATION PROTEIN GTCA"/>
    <property type="match status" value="1"/>
</dbReference>
<dbReference type="PANTHER" id="PTHR38459">
    <property type="entry name" value="PROPHAGE BACTOPRENOL-LINKED GLUCOSE TRANSLOCASE HOMOLOG"/>
    <property type="match status" value="1"/>
</dbReference>
<organism evidence="8 9">
    <name type="scientific">Vallitalea longa</name>
    <dbReference type="NCBI Taxonomy" id="2936439"/>
    <lineage>
        <taxon>Bacteria</taxon>
        <taxon>Bacillati</taxon>
        <taxon>Bacillota</taxon>
        <taxon>Clostridia</taxon>
        <taxon>Lachnospirales</taxon>
        <taxon>Vallitaleaceae</taxon>
        <taxon>Vallitalea</taxon>
    </lineage>
</organism>
<evidence type="ECO:0000256" key="2">
    <source>
        <dbReference type="ARBA" id="ARBA00009399"/>
    </source>
</evidence>
<feature type="transmembrane region" description="Helical" evidence="6">
    <location>
        <begin position="88"/>
        <end position="110"/>
    </location>
</feature>
<dbReference type="EMBL" id="BRLB01000001">
    <property type="protein sequence ID" value="GKX28583.1"/>
    <property type="molecule type" value="Genomic_DNA"/>
</dbReference>
<dbReference type="AlphaFoldDB" id="A0A9W5YA23"/>
<feature type="transmembrane region" description="Helical" evidence="6">
    <location>
        <begin position="48"/>
        <end position="67"/>
    </location>
</feature>
<comment type="similarity">
    <text evidence="2">Belongs to the GtrA family.</text>
</comment>
<dbReference type="GO" id="GO:0005886">
    <property type="term" value="C:plasma membrane"/>
    <property type="evidence" value="ECO:0007669"/>
    <property type="project" value="TreeGrafter"/>
</dbReference>
<feature type="transmembrane region" description="Helical" evidence="6">
    <location>
        <begin position="122"/>
        <end position="141"/>
    </location>
</feature>
<evidence type="ECO:0000313" key="8">
    <source>
        <dbReference type="EMBL" id="GKX28583.1"/>
    </source>
</evidence>
<dbReference type="Pfam" id="PF04138">
    <property type="entry name" value="GtrA_DPMS_TM"/>
    <property type="match status" value="1"/>
</dbReference>
<name>A0A9W5YA23_9FIRM</name>